<proteinExistence type="inferred from homology"/>
<feature type="domain" description="Cyclin C-terminal" evidence="6">
    <location>
        <begin position="295"/>
        <end position="411"/>
    </location>
</feature>
<evidence type="ECO:0000259" key="6">
    <source>
        <dbReference type="SMART" id="SM01332"/>
    </source>
</evidence>
<dbReference type="CDD" id="cd20504">
    <property type="entry name" value="CYCLIN_CCNA_rpt1"/>
    <property type="match status" value="1"/>
</dbReference>
<reference evidence="7" key="1">
    <citation type="submission" date="2020-03" db="EMBL/GenBank/DDBJ databases">
        <title>Transcriptomic Profiling of the Digestive Tract of the Rat Flea, Xenopsylla cheopis, Following Blood Feeding and Infection with Yersinia pestis.</title>
        <authorList>
            <person name="Bland D.M."/>
            <person name="Martens C.A."/>
            <person name="Virtaneva K."/>
            <person name="Kanakabandi K."/>
            <person name="Long D."/>
            <person name="Rosenke R."/>
            <person name="Saturday G.A."/>
            <person name="Hoyt F.H."/>
            <person name="Bruno D.P."/>
            <person name="Ribeiro J.M.C."/>
            <person name="Hinnebusch J."/>
        </authorList>
    </citation>
    <scope>NUCLEOTIDE SEQUENCE</scope>
</reference>
<evidence type="ECO:0000256" key="3">
    <source>
        <dbReference type="ARBA" id="ARBA00023306"/>
    </source>
</evidence>
<dbReference type="Gene3D" id="1.10.472.10">
    <property type="entry name" value="Cyclin-like"/>
    <property type="match status" value="2"/>
</dbReference>
<dbReference type="PIRSF" id="PIRSF001771">
    <property type="entry name" value="Cyclin_A_B_D_E"/>
    <property type="match status" value="1"/>
</dbReference>
<dbReference type="GO" id="GO:0016538">
    <property type="term" value="F:cyclin-dependent protein serine/threonine kinase regulator activity"/>
    <property type="evidence" value="ECO:0007669"/>
    <property type="project" value="InterPro"/>
</dbReference>
<evidence type="ECO:0000259" key="5">
    <source>
        <dbReference type="SMART" id="SM00385"/>
    </source>
</evidence>
<feature type="domain" description="Cyclin-like" evidence="5">
    <location>
        <begin position="299"/>
        <end position="381"/>
    </location>
</feature>
<dbReference type="EMBL" id="GIIL01001856">
    <property type="protein sequence ID" value="NOV45582.1"/>
    <property type="molecule type" value="Transcribed_RNA"/>
</dbReference>
<dbReference type="InterPro" id="IPR006671">
    <property type="entry name" value="Cyclin_N"/>
</dbReference>
<dbReference type="InterPro" id="IPR036915">
    <property type="entry name" value="Cyclin-like_sf"/>
</dbReference>
<evidence type="ECO:0000313" key="7">
    <source>
        <dbReference type="EMBL" id="NOV45582.1"/>
    </source>
</evidence>
<keyword evidence="3" id="KW-0131">Cell cycle</keyword>
<evidence type="ECO:0000256" key="2">
    <source>
        <dbReference type="ARBA" id="ARBA00023127"/>
    </source>
</evidence>
<comment type="similarity">
    <text evidence="4">Belongs to the cyclin family.</text>
</comment>
<dbReference type="InterPro" id="IPR048258">
    <property type="entry name" value="Cyclins_cyclin-box"/>
</dbReference>
<dbReference type="Pfam" id="PF02984">
    <property type="entry name" value="Cyclin_C"/>
    <property type="match status" value="1"/>
</dbReference>
<organism evidence="7">
    <name type="scientific">Xenopsylla cheopis</name>
    <name type="common">Oriental rat flea</name>
    <name type="synonym">Pulex cheopis</name>
    <dbReference type="NCBI Taxonomy" id="163159"/>
    <lineage>
        <taxon>Eukaryota</taxon>
        <taxon>Metazoa</taxon>
        <taxon>Ecdysozoa</taxon>
        <taxon>Arthropoda</taxon>
        <taxon>Hexapoda</taxon>
        <taxon>Insecta</taxon>
        <taxon>Pterygota</taxon>
        <taxon>Neoptera</taxon>
        <taxon>Endopterygota</taxon>
        <taxon>Siphonaptera</taxon>
        <taxon>Pulicidae</taxon>
        <taxon>Xenopsyllinae</taxon>
        <taxon>Xenopsylla</taxon>
    </lineage>
</organism>
<keyword evidence="2 4" id="KW-0195">Cyclin</keyword>
<dbReference type="SMART" id="SM01332">
    <property type="entry name" value="Cyclin_C"/>
    <property type="match status" value="1"/>
</dbReference>
<dbReference type="FunFam" id="1.10.472.10:FF:000001">
    <property type="entry name" value="G2/mitotic-specific cyclin"/>
    <property type="match status" value="1"/>
</dbReference>
<accession>A0A6M2DH66</accession>
<dbReference type="InterPro" id="IPR046965">
    <property type="entry name" value="Cyclin_A/B-like"/>
</dbReference>
<dbReference type="GO" id="GO:0044772">
    <property type="term" value="P:mitotic cell cycle phase transition"/>
    <property type="evidence" value="ECO:0007669"/>
    <property type="project" value="InterPro"/>
</dbReference>
<name>A0A6M2DH66_XENCH</name>
<dbReference type="InterPro" id="IPR039361">
    <property type="entry name" value="Cyclin"/>
</dbReference>
<feature type="domain" description="Cyclin-like" evidence="5">
    <location>
        <begin position="202"/>
        <end position="286"/>
    </location>
</feature>
<dbReference type="SMART" id="SM00385">
    <property type="entry name" value="CYCLIN"/>
    <property type="match status" value="2"/>
</dbReference>
<dbReference type="SUPFAM" id="SSF47954">
    <property type="entry name" value="Cyclin-like"/>
    <property type="match status" value="2"/>
</dbReference>
<sequence length="424" mass="48937">MMATFRIHDDQENILSMASKENVQSVQNKRAVLGDININKQSNRIPRQISKAAFGENHSKGINDENAFSDKITKKIIPPIPVAQFEAFSVYEDVKQEDANAKNRNKDVSRAPLQELNNVESPMSTDDLEICSMSIEKSVIVKEPSDLPSIERSVRDRFFEVEEYQKDIYQYLREAELKHRPKPGYMKKQPDITNSMRTILVDWLVEVCEEYRLQAETLVLAVSYIDRFLSYMSVVRAKLQLVGTAAMFIAAKYEEIYPPEASEFVYITDDTYTKKQVLRMEHLILKVLGFDLSVPTQLSFISLYCIENNLGDKTQYMAMYVNELSMLEADPYLQYLPSHMAAACIAVARHTLGMDAWNTELEDITHYSMNELYSCFMHLHKTHKEAGNVPQQAIQEKYKKKYKQVSLIESRPIEDSVYLLNKMI</sequence>
<dbReference type="InterPro" id="IPR004367">
    <property type="entry name" value="Cyclin_C-dom"/>
</dbReference>
<evidence type="ECO:0000256" key="1">
    <source>
        <dbReference type="ARBA" id="ARBA00022618"/>
    </source>
</evidence>
<dbReference type="GO" id="GO:0051301">
    <property type="term" value="P:cell division"/>
    <property type="evidence" value="ECO:0007669"/>
    <property type="project" value="UniProtKB-KW"/>
</dbReference>
<dbReference type="AlphaFoldDB" id="A0A6M2DH66"/>
<protein>
    <submittedName>
        <fullName evidence="7">Putative g1/s-specific cyclin e</fullName>
    </submittedName>
</protein>
<dbReference type="InterPro" id="IPR013763">
    <property type="entry name" value="Cyclin-like_dom"/>
</dbReference>
<dbReference type="PROSITE" id="PS00292">
    <property type="entry name" value="CYCLINS"/>
    <property type="match status" value="1"/>
</dbReference>
<dbReference type="PANTHER" id="PTHR10177">
    <property type="entry name" value="CYCLINS"/>
    <property type="match status" value="1"/>
</dbReference>
<dbReference type="Pfam" id="PF00134">
    <property type="entry name" value="Cyclin_N"/>
    <property type="match status" value="1"/>
</dbReference>
<evidence type="ECO:0000256" key="4">
    <source>
        <dbReference type="RuleBase" id="RU000383"/>
    </source>
</evidence>
<dbReference type="GO" id="GO:0005634">
    <property type="term" value="C:nucleus"/>
    <property type="evidence" value="ECO:0007669"/>
    <property type="project" value="UniProtKB-ARBA"/>
</dbReference>
<keyword evidence="1" id="KW-0132">Cell division</keyword>